<dbReference type="InterPro" id="IPR037185">
    <property type="entry name" value="EmrE-like"/>
</dbReference>
<proteinExistence type="predicted"/>
<name>A0A149PGA3_9BURK</name>
<dbReference type="Proteomes" id="UP000075613">
    <property type="component" value="Unassembled WGS sequence"/>
</dbReference>
<organism evidence="2 3">
    <name type="scientific">Paraburkholderia monticola</name>
    <dbReference type="NCBI Taxonomy" id="1399968"/>
    <lineage>
        <taxon>Bacteria</taxon>
        <taxon>Pseudomonadati</taxon>
        <taxon>Pseudomonadota</taxon>
        <taxon>Betaproteobacteria</taxon>
        <taxon>Burkholderiales</taxon>
        <taxon>Burkholderiaceae</taxon>
        <taxon>Paraburkholderia</taxon>
    </lineage>
</organism>
<dbReference type="SUPFAM" id="SSF103481">
    <property type="entry name" value="Multidrug resistance efflux transporter EmrE"/>
    <property type="match status" value="1"/>
</dbReference>
<evidence type="ECO:0000256" key="1">
    <source>
        <dbReference type="SAM" id="Phobius"/>
    </source>
</evidence>
<keyword evidence="1" id="KW-0812">Transmembrane</keyword>
<gene>
    <name evidence="2" type="ORF">CI15_26600</name>
</gene>
<dbReference type="EMBL" id="LRBG01000037">
    <property type="protein sequence ID" value="KXU84073.1"/>
    <property type="molecule type" value="Genomic_DNA"/>
</dbReference>
<evidence type="ECO:0008006" key="4">
    <source>
        <dbReference type="Google" id="ProtNLM"/>
    </source>
</evidence>
<evidence type="ECO:0000313" key="3">
    <source>
        <dbReference type="Proteomes" id="UP000075613"/>
    </source>
</evidence>
<dbReference type="STRING" id="1399968.CI15_26600"/>
<sequence>MDVLIMASLETFGHTLMLQALRSVHLGVLHTVWLGAPGVPTLSSWAYFGQAPDLWMTLGILLIALGGTGTVLLHARARGS</sequence>
<accession>A0A149PGA3</accession>
<evidence type="ECO:0000313" key="2">
    <source>
        <dbReference type="EMBL" id="KXU84073.1"/>
    </source>
</evidence>
<dbReference type="Gene3D" id="1.10.3730.20">
    <property type="match status" value="1"/>
</dbReference>
<keyword evidence="1" id="KW-0472">Membrane</keyword>
<feature type="transmembrane region" description="Helical" evidence="1">
    <location>
        <begin position="26"/>
        <end position="48"/>
    </location>
</feature>
<feature type="transmembrane region" description="Helical" evidence="1">
    <location>
        <begin position="54"/>
        <end position="75"/>
    </location>
</feature>
<protein>
    <recommendedName>
        <fullName evidence="4">EamA domain-containing protein</fullName>
    </recommendedName>
</protein>
<keyword evidence="3" id="KW-1185">Reference proteome</keyword>
<keyword evidence="1" id="KW-1133">Transmembrane helix</keyword>
<reference evidence="2 3" key="1">
    <citation type="journal article" date="2015" name="Int. J. Syst. Evol. Microbiol.">
        <title>Burkholderia monticola sp. nov., isolated from mountain soil.</title>
        <authorList>
            <person name="Baek I."/>
            <person name="Seo B."/>
            <person name="Lee I."/>
            <person name="Yi H."/>
            <person name="Chun J."/>
        </authorList>
    </citation>
    <scope>NUCLEOTIDE SEQUENCE [LARGE SCALE GENOMIC DNA]</scope>
    <source>
        <strain evidence="2 3">JC2948</strain>
    </source>
</reference>
<dbReference type="AlphaFoldDB" id="A0A149PGA3"/>
<comment type="caution">
    <text evidence="2">The sequence shown here is derived from an EMBL/GenBank/DDBJ whole genome shotgun (WGS) entry which is preliminary data.</text>
</comment>